<protein>
    <submittedName>
        <fullName evidence="4">Type II secretory pathway predicted ATPase ExeA</fullName>
    </submittedName>
</protein>
<dbReference type="EMBL" id="JACHOB010000005">
    <property type="protein sequence ID" value="MBB4659789.1"/>
    <property type="molecule type" value="Genomic_DNA"/>
</dbReference>
<dbReference type="Pfam" id="PF13401">
    <property type="entry name" value="AAA_22"/>
    <property type="match status" value="1"/>
</dbReference>
<feature type="region of interest" description="Disordered" evidence="2">
    <location>
        <begin position="374"/>
        <end position="423"/>
    </location>
</feature>
<feature type="region of interest" description="Disordered" evidence="2">
    <location>
        <begin position="318"/>
        <end position="356"/>
    </location>
</feature>
<dbReference type="Proteomes" id="UP000563524">
    <property type="component" value="Unassembled WGS sequence"/>
</dbReference>
<dbReference type="AlphaFoldDB" id="A0A840I4L0"/>
<dbReference type="InterPro" id="IPR027417">
    <property type="entry name" value="P-loop_NTPase"/>
</dbReference>
<feature type="coiled-coil region" evidence="1">
    <location>
        <begin position="432"/>
        <end position="484"/>
    </location>
</feature>
<sequence length="490" mass="53468">MIEEHFGLERTPFRLSTDVGFYYESDPHRRAMAHLRYGLRQGEGFVVITGEPGVGKTIVVERLLMDLDETETMAGTLLPDAVSAEALPVQVLAAFDRQPIEGADPMRSLHDFLRDERERGRKASLLVDEAQRLDDDALEALRLVSNLSHDGEALLQLCLIGQTSLRSALYRAEMEQFRQRVVASYHLPALSAADTEAYIRHRLRIAGWTGEDVFTPEAAGSIYRETKGVPQRINAVCSQVLMKLALDGKSQATAEDVHAALSDAEPAEVEAEVEVEAGERREPLADAVSAADVEAAASAEEEAEAERTLALLTASLGSMAAAGPPPRPRPREDAPTAKAPSRGTSVPDDARAGGRTVSVKDINAAILEIQAMPHQRARGFTSPDELMSSAQRPANDESRPAPLEDPAAAADPEEVRPTEDNGAARAALESFLAETTEALDSLRESLALIRRETDAMDARRRARRDRIDEDLERQAKRLHALRIENASKEA</sequence>
<keyword evidence="5" id="KW-1185">Reference proteome</keyword>
<feature type="compositionally biased region" description="Low complexity" evidence="2">
    <location>
        <begin position="285"/>
        <end position="298"/>
    </location>
</feature>
<evidence type="ECO:0000313" key="4">
    <source>
        <dbReference type="EMBL" id="MBB4659789.1"/>
    </source>
</evidence>
<dbReference type="Gene3D" id="3.40.50.300">
    <property type="entry name" value="P-loop containing nucleotide triphosphate hydrolases"/>
    <property type="match status" value="1"/>
</dbReference>
<dbReference type="PANTHER" id="PTHR35894">
    <property type="entry name" value="GENERAL SECRETION PATHWAY PROTEIN A-RELATED"/>
    <property type="match status" value="1"/>
</dbReference>
<proteinExistence type="predicted"/>
<feature type="compositionally biased region" description="Low complexity" evidence="2">
    <location>
        <begin position="400"/>
        <end position="410"/>
    </location>
</feature>
<dbReference type="RefSeq" id="WP_183818742.1">
    <property type="nucleotide sequence ID" value="NZ_JACHOB010000005.1"/>
</dbReference>
<feature type="region of interest" description="Disordered" evidence="2">
    <location>
        <begin position="261"/>
        <end position="306"/>
    </location>
</feature>
<evidence type="ECO:0000256" key="2">
    <source>
        <dbReference type="SAM" id="MobiDB-lite"/>
    </source>
</evidence>
<dbReference type="SUPFAM" id="SSF52540">
    <property type="entry name" value="P-loop containing nucleoside triphosphate hydrolases"/>
    <property type="match status" value="1"/>
</dbReference>
<name>A0A840I4L0_9PROT</name>
<accession>A0A840I4L0</accession>
<dbReference type="GO" id="GO:0016887">
    <property type="term" value="F:ATP hydrolysis activity"/>
    <property type="evidence" value="ECO:0007669"/>
    <property type="project" value="InterPro"/>
</dbReference>
<evidence type="ECO:0000259" key="3">
    <source>
        <dbReference type="Pfam" id="PF13401"/>
    </source>
</evidence>
<gene>
    <name evidence="4" type="ORF">GGQ59_002330</name>
</gene>
<dbReference type="PANTHER" id="PTHR35894:SF1">
    <property type="entry name" value="PHOSPHORIBULOKINASE _ URIDINE KINASE FAMILY"/>
    <property type="match status" value="1"/>
</dbReference>
<feature type="domain" description="ORC1/DEAH AAA+ ATPase" evidence="3">
    <location>
        <begin position="41"/>
        <end position="169"/>
    </location>
</feature>
<evidence type="ECO:0000256" key="1">
    <source>
        <dbReference type="SAM" id="Coils"/>
    </source>
</evidence>
<reference evidence="4 5" key="1">
    <citation type="submission" date="2020-08" db="EMBL/GenBank/DDBJ databases">
        <title>Genomic Encyclopedia of Type Strains, Phase IV (KMG-IV): sequencing the most valuable type-strain genomes for metagenomic binning, comparative biology and taxonomic classification.</title>
        <authorList>
            <person name="Goeker M."/>
        </authorList>
    </citation>
    <scope>NUCLEOTIDE SEQUENCE [LARGE SCALE GENOMIC DNA]</scope>
    <source>
        <strain evidence="4 5">DSM 102850</strain>
    </source>
</reference>
<dbReference type="InterPro" id="IPR049945">
    <property type="entry name" value="AAA_22"/>
</dbReference>
<evidence type="ECO:0000313" key="5">
    <source>
        <dbReference type="Proteomes" id="UP000563524"/>
    </source>
</evidence>
<comment type="caution">
    <text evidence="4">The sequence shown here is derived from an EMBL/GenBank/DDBJ whole genome shotgun (WGS) entry which is preliminary data.</text>
</comment>
<keyword evidence="1" id="KW-0175">Coiled coil</keyword>
<feature type="compositionally biased region" description="Acidic residues" evidence="2">
    <location>
        <begin position="265"/>
        <end position="276"/>
    </location>
</feature>
<organism evidence="4 5">
    <name type="scientific">Parvularcula dongshanensis</name>
    <dbReference type="NCBI Taxonomy" id="1173995"/>
    <lineage>
        <taxon>Bacteria</taxon>
        <taxon>Pseudomonadati</taxon>
        <taxon>Pseudomonadota</taxon>
        <taxon>Alphaproteobacteria</taxon>
        <taxon>Parvularculales</taxon>
        <taxon>Parvularculaceae</taxon>
        <taxon>Parvularcula</taxon>
    </lineage>
</organism>
<dbReference type="InterPro" id="IPR052026">
    <property type="entry name" value="ExeA_AAA_ATPase_DNA-bind"/>
</dbReference>